<gene>
    <name evidence="6" type="ORF">GCM10009107_27020</name>
</gene>
<comment type="similarity">
    <text evidence="2">Belongs to the bacterial solute-binding protein SsuA/TauA family.</text>
</comment>
<dbReference type="Proteomes" id="UP001500279">
    <property type="component" value="Unassembled WGS sequence"/>
</dbReference>
<dbReference type="Gene3D" id="3.40.190.10">
    <property type="entry name" value="Periplasmic binding protein-like II"/>
    <property type="match status" value="2"/>
</dbReference>
<evidence type="ECO:0000256" key="2">
    <source>
        <dbReference type="ARBA" id="ARBA00010742"/>
    </source>
</evidence>
<evidence type="ECO:0000313" key="7">
    <source>
        <dbReference type="Proteomes" id="UP001500279"/>
    </source>
</evidence>
<organism evidence="6 7">
    <name type="scientific">Ideonella azotifigens</name>
    <dbReference type="NCBI Taxonomy" id="513160"/>
    <lineage>
        <taxon>Bacteria</taxon>
        <taxon>Pseudomonadati</taxon>
        <taxon>Pseudomonadota</taxon>
        <taxon>Betaproteobacteria</taxon>
        <taxon>Burkholderiales</taxon>
        <taxon>Sphaerotilaceae</taxon>
        <taxon>Ideonella</taxon>
    </lineage>
</organism>
<dbReference type="SMART" id="SM00062">
    <property type="entry name" value="PBPb"/>
    <property type="match status" value="1"/>
</dbReference>
<keyword evidence="4" id="KW-0732">Signal</keyword>
<evidence type="ECO:0000256" key="4">
    <source>
        <dbReference type="ARBA" id="ARBA00022729"/>
    </source>
</evidence>
<sequence length="335" mass="35988">MSARPYPLPQPSEASSPQAFGRRRVLQAAALGALAASAWPVLADDTKLLRVGFQKGGGLLGLLKAQGRLEKRFGPLGWTISWHEFPAGPQLLEALNAGSVDVGYTGAPPPIFAQAAEKDLVYIGAEPGGPSTESIVVLPASTLRGVAELKGKRVAVQKGSSSHYLLLAALRKAGLEFTEIQPVYLAPADARAAFESGRVDAWAIWDPYLAAVQATLKVRVLADYGQLLRPNAFYEASRRFVSQYPNETGLLLDELAALGAWATANPALVAEQLAPLVGLPVEVVLVWQQRSRYGVQPMDPATVATQQKVADLFFEHKLIPKKIDVAAAVWRWPKA</sequence>
<dbReference type="Pfam" id="PF09084">
    <property type="entry name" value="NMT1"/>
    <property type="match status" value="1"/>
</dbReference>
<accession>A0ABN1K2A1</accession>
<evidence type="ECO:0000256" key="1">
    <source>
        <dbReference type="ARBA" id="ARBA00004418"/>
    </source>
</evidence>
<dbReference type="PROSITE" id="PS51318">
    <property type="entry name" value="TAT"/>
    <property type="match status" value="1"/>
</dbReference>
<dbReference type="SUPFAM" id="SSF53850">
    <property type="entry name" value="Periplasmic binding protein-like II"/>
    <property type="match status" value="1"/>
</dbReference>
<dbReference type="NCBIfam" id="TIGR01728">
    <property type="entry name" value="SsuA_fam"/>
    <property type="match status" value="1"/>
</dbReference>
<dbReference type="InterPro" id="IPR015168">
    <property type="entry name" value="SsuA/THI5"/>
</dbReference>
<evidence type="ECO:0000256" key="3">
    <source>
        <dbReference type="ARBA" id="ARBA00022448"/>
    </source>
</evidence>
<comment type="subcellular location">
    <subcellularLocation>
        <location evidence="1">Periplasm</location>
    </subcellularLocation>
</comment>
<dbReference type="EMBL" id="BAAAEW010000016">
    <property type="protein sequence ID" value="GAA0752841.1"/>
    <property type="molecule type" value="Genomic_DNA"/>
</dbReference>
<feature type="domain" description="Solute-binding protein family 3/N-terminal" evidence="5">
    <location>
        <begin position="48"/>
        <end position="265"/>
    </location>
</feature>
<dbReference type="InterPro" id="IPR006311">
    <property type="entry name" value="TAT_signal"/>
</dbReference>
<keyword evidence="7" id="KW-1185">Reference proteome</keyword>
<proteinExistence type="inferred from homology"/>
<dbReference type="RefSeq" id="WP_141290089.1">
    <property type="nucleotide sequence ID" value="NZ_BAAAEW010000016.1"/>
</dbReference>
<evidence type="ECO:0000313" key="6">
    <source>
        <dbReference type="EMBL" id="GAA0752841.1"/>
    </source>
</evidence>
<protein>
    <submittedName>
        <fullName evidence="6">Sulfonate ABC transporter substrate-binding protein</fullName>
    </submittedName>
</protein>
<evidence type="ECO:0000259" key="5">
    <source>
        <dbReference type="SMART" id="SM00062"/>
    </source>
</evidence>
<dbReference type="NCBIfam" id="NF008588">
    <property type="entry name" value="PRK11553.1"/>
    <property type="match status" value="1"/>
</dbReference>
<comment type="caution">
    <text evidence="6">The sequence shown here is derived from an EMBL/GenBank/DDBJ whole genome shotgun (WGS) entry which is preliminary data.</text>
</comment>
<dbReference type="PANTHER" id="PTHR30024">
    <property type="entry name" value="ALIPHATIC SULFONATES-BINDING PROTEIN-RELATED"/>
    <property type="match status" value="1"/>
</dbReference>
<dbReference type="InterPro" id="IPR010067">
    <property type="entry name" value="ABC_SsuA_sub-bd"/>
</dbReference>
<dbReference type="PANTHER" id="PTHR30024:SF42">
    <property type="entry name" value="ALIPHATIC SULFONATES-BINDING PROTEIN-RELATED"/>
    <property type="match status" value="1"/>
</dbReference>
<name>A0ABN1K2A1_9BURK</name>
<reference evidence="6 7" key="1">
    <citation type="journal article" date="2019" name="Int. J. Syst. Evol. Microbiol.">
        <title>The Global Catalogue of Microorganisms (GCM) 10K type strain sequencing project: providing services to taxonomists for standard genome sequencing and annotation.</title>
        <authorList>
            <consortium name="The Broad Institute Genomics Platform"/>
            <consortium name="The Broad Institute Genome Sequencing Center for Infectious Disease"/>
            <person name="Wu L."/>
            <person name="Ma J."/>
        </authorList>
    </citation>
    <scope>NUCLEOTIDE SEQUENCE [LARGE SCALE GENOMIC DNA]</scope>
    <source>
        <strain evidence="6 7">JCM 15503</strain>
    </source>
</reference>
<keyword evidence="3" id="KW-0813">Transport</keyword>
<dbReference type="InterPro" id="IPR001638">
    <property type="entry name" value="Solute-binding_3/MltF_N"/>
</dbReference>